<dbReference type="SUPFAM" id="SSF55811">
    <property type="entry name" value="Nudix"/>
    <property type="match status" value="1"/>
</dbReference>
<feature type="domain" description="Nudix hydrolase" evidence="1">
    <location>
        <begin position="86"/>
        <end position="217"/>
    </location>
</feature>
<proteinExistence type="predicted"/>
<organism evidence="2 3">
    <name type="scientific">Paraconexibacter algicola</name>
    <dbReference type="NCBI Taxonomy" id="2133960"/>
    <lineage>
        <taxon>Bacteria</taxon>
        <taxon>Bacillati</taxon>
        <taxon>Actinomycetota</taxon>
        <taxon>Thermoleophilia</taxon>
        <taxon>Solirubrobacterales</taxon>
        <taxon>Paraconexibacteraceae</taxon>
        <taxon>Paraconexibacter</taxon>
    </lineage>
</organism>
<dbReference type="Proteomes" id="UP000240739">
    <property type="component" value="Unassembled WGS sequence"/>
</dbReference>
<dbReference type="Gene3D" id="3.90.79.10">
    <property type="entry name" value="Nucleoside Triphosphate Pyrophosphohydrolase"/>
    <property type="match status" value="1"/>
</dbReference>
<evidence type="ECO:0000313" key="2">
    <source>
        <dbReference type="EMBL" id="PTL58751.1"/>
    </source>
</evidence>
<gene>
    <name evidence="2" type="ORF">C7Y72_03355</name>
</gene>
<dbReference type="CDD" id="cd02883">
    <property type="entry name" value="NUDIX_Hydrolase"/>
    <property type="match status" value="1"/>
</dbReference>
<reference evidence="2 3" key="1">
    <citation type="submission" date="2018-03" db="EMBL/GenBank/DDBJ databases">
        <title>Aquarubrobacter algicola gen. nov., sp. nov., a novel actinobacterium isolated from shallow eutrophic lake during the end of cyanobacterial harmful algal blooms.</title>
        <authorList>
            <person name="Chun S.J."/>
        </authorList>
    </citation>
    <scope>NUCLEOTIDE SEQUENCE [LARGE SCALE GENOMIC DNA]</scope>
    <source>
        <strain evidence="2 3">Seoho-28</strain>
    </source>
</reference>
<keyword evidence="2" id="KW-0378">Hydrolase</keyword>
<evidence type="ECO:0000313" key="3">
    <source>
        <dbReference type="Proteomes" id="UP000240739"/>
    </source>
</evidence>
<dbReference type="Pfam" id="PF00293">
    <property type="entry name" value="NUDIX"/>
    <property type="match status" value="1"/>
</dbReference>
<comment type="caution">
    <text evidence="2">The sequence shown here is derived from an EMBL/GenBank/DDBJ whole genome shotgun (WGS) entry which is preliminary data.</text>
</comment>
<accession>A0A2T4UHN2</accession>
<dbReference type="InterPro" id="IPR000086">
    <property type="entry name" value="NUDIX_hydrolase_dom"/>
</dbReference>
<name>A0A2T4UHN2_9ACTN</name>
<dbReference type="PROSITE" id="PS51462">
    <property type="entry name" value="NUDIX"/>
    <property type="match status" value="1"/>
</dbReference>
<dbReference type="RefSeq" id="WP_107567188.1">
    <property type="nucleotide sequence ID" value="NZ_PYYB01000001.1"/>
</dbReference>
<sequence length="222" mass="23966">MAPSPGIIARGPWVPSAVEARWLDDHYEPPAAATAAADAAITALAERGSPSHDGLGARFVSHREVDGRLVIEMQPARWGLRLVDGDASQSMAALCVTRAHDGRWLAGRRAAWLSTWAGRWALGAGGAVDVGESPAETLTRELMEEWQLTADRVQVDALVRLPHQMIMVVGQAWLPEGADEQLVMDSEHDAYAWWPASVDDWPPEADEPLRRMAALLASAGPA</sequence>
<dbReference type="OrthoDB" id="5243602at2"/>
<dbReference type="GO" id="GO:0016787">
    <property type="term" value="F:hydrolase activity"/>
    <property type="evidence" value="ECO:0007669"/>
    <property type="project" value="UniProtKB-KW"/>
</dbReference>
<keyword evidence="3" id="KW-1185">Reference proteome</keyword>
<dbReference type="InterPro" id="IPR015797">
    <property type="entry name" value="NUDIX_hydrolase-like_dom_sf"/>
</dbReference>
<evidence type="ECO:0000259" key="1">
    <source>
        <dbReference type="PROSITE" id="PS51462"/>
    </source>
</evidence>
<dbReference type="EMBL" id="PYYB01000001">
    <property type="protein sequence ID" value="PTL58751.1"/>
    <property type="molecule type" value="Genomic_DNA"/>
</dbReference>
<protein>
    <submittedName>
        <fullName evidence="2">NUDIX hydrolase</fullName>
    </submittedName>
</protein>
<dbReference type="AlphaFoldDB" id="A0A2T4UHN2"/>